<evidence type="ECO:0000313" key="3">
    <source>
        <dbReference type="Proteomes" id="UP000544872"/>
    </source>
</evidence>
<protein>
    <submittedName>
        <fullName evidence="2">Uncharacterized protein</fullName>
    </submittedName>
</protein>
<organism evidence="2 3">
    <name type="scientific">Novispirillum itersonii</name>
    <name type="common">Aquaspirillum itersonii</name>
    <dbReference type="NCBI Taxonomy" id="189"/>
    <lineage>
        <taxon>Bacteria</taxon>
        <taxon>Pseudomonadati</taxon>
        <taxon>Pseudomonadota</taxon>
        <taxon>Alphaproteobacteria</taxon>
        <taxon>Rhodospirillales</taxon>
        <taxon>Novispirillaceae</taxon>
        <taxon>Novispirillum</taxon>
    </lineage>
</organism>
<evidence type="ECO:0000313" key="2">
    <source>
        <dbReference type="EMBL" id="MBB6210350.1"/>
    </source>
</evidence>
<comment type="caution">
    <text evidence="2">The sequence shown here is derived from an EMBL/GenBank/DDBJ whole genome shotgun (WGS) entry which is preliminary data.</text>
</comment>
<gene>
    <name evidence="2" type="ORF">FHS48_001765</name>
</gene>
<keyword evidence="3" id="KW-1185">Reference proteome</keyword>
<dbReference type="EMBL" id="JACIIX010000005">
    <property type="protein sequence ID" value="MBB6210350.1"/>
    <property type="molecule type" value="Genomic_DNA"/>
</dbReference>
<evidence type="ECO:0000256" key="1">
    <source>
        <dbReference type="SAM" id="MobiDB-lite"/>
    </source>
</evidence>
<dbReference type="AlphaFoldDB" id="A0A7W9ZFM0"/>
<proteinExistence type="predicted"/>
<sequence length="55" mass="6004">MMAFNPEDPLYSPGDGRPAHVRPQWQTPEISVLSLTKTLAKGSEVTESTTTKNTS</sequence>
<reference evidence="2 3" key="1">
    <citation type="submission" date="2020-08" db="EMBL/GenBank/DDBJ databases">
        <title>Genomic Encyclopedia of Type Strains, Phase IV (KMG-IV): sequencing the most valuable type-strain genomes for metagenomic binning, comparative biology and taxonomic classification.</title>
        <authorList>
            <person name="Goeker M."/>
        </authorList>
    </citation>
    <scope>NUCLEOTIDE SEQUENCE [LARGE SCALE GENOMIC DNA]</scope>
    <source>
        <strain evidence="2 3">DSM 11590</strain>
    </source>
</reference>
<feature type="region of interest" description="Disordered" evidence="1">
    <location>
        <begin position="1"/>
        <end position="26"/>
    </location>
</feature>
<name>A0A7W9ZFM0_NOVIT</name>
<dbReference type="Proteomes" id="UP000544872">
    <property type="component" value="Unassembled WGS sequence"/>
</dbReference>
<accession>A0A7W9ZFM0</accession>